<evidence type="ECO:0000313" key="4">
    <source>
        <dbReference type="Proteomes" id="UP001596408"/>
    </source>
</evidence>
<feature type="transmembrane region" description="Helical" evidence="2">
    <location>
        <begin position="491"/>
        <end position="515"/>
    </location>
</feature>
<dbReference type="AlphaFoldDB" id="A0ABD5TS70"/>
<protein>
    <submittedName>
        <fullName evidence="3">Uncharacterized protein</fullName>
    </submittedName>
</protein>
<feature type="transmembrane region" description="Helical" evidence="2">
    <location>
        <begin position="257"/>
        <end position="278"/>
    </location>
</feature>
<sequence>MEERTRDADATELAPTDAAPPRSNWRPTRTSVAFVALATALVGAALTASTGLWKAVLPAVVGAGVLAAAVVLAEADAYRPLTRAVAAALFLPAGAGLVAGVGYALSKQVSGTLPVGSVFVVAALAVAAFGAAAAVRATVSADALGAAASVGIVVTAFTAAVFVPLAVAPVVGEFAQMLYLPVLVPDPVPAAEFPGALLAGAVRFLLDPTHEGPHLFSFGLVCYVAALGLWSALRTYPVSDLLSPGDPDSARRVVDPIRAFAGVCSRWGPAVLFALAILTLDPDGFDFLPAAVRRTVADLASVSALRALLFVGGGVCLILAAGSWSVRRLHAATARDAAETGAPFATSLAVVAGVFAFRGPLLSTLVSAVVDVLPGELAATFRTQTVAVAEFYGAEVVLLGVAVALLLAASVAVTAVYVAVAAGAVTDRATGAAFAGGGVFVAAAVASTLGAGTALVLAGLVAGLVVRDAGAHGSTLGTEVGRTAPTRRPELVHLGASLSIGVVGAAAAVGLLGVVGSVPSVPTGVVSVALGAAFLGVLLFAAALR</sequence>
<evidence type="ECO:0000256" key="2">
    <source>
        <dbReference type="SAM" id="Phobius"/>
    </source>
</evidence>
<dbReference type="InterPro" id="IPR055941">
    <property type="entry name" value="DUF7519"/>
</dbReference>
<keyword evidence="2" id="KW-0812">Transmembrane</keyword>
<evidence type="ECO:0000313" key="3">
    <source>
        <dbReference type="EMBL" id="MFC6823418.1"/>
    </source>
</evidence>
<dbReference type="EMBL" id="JBHSXH010000001">
    <property type="protein sequence ID" value="MFC6823418.1"/>
    <property type="molecule type" value="Genomic_DNA"/>
</dbReference>
<reference evidence="3 4" key="1">
    <citation type="journal article" date="2019" name="Int. J. Syst. Evol. Microbiol.">
        <title>The Global Catalogue of Microorganisms (GCM) 10K type strain sequencing project: providing services to taxonomists for standard genome sequencing and annotation.</title>
        <authorList>
            <consortium name="The Broad Institute Genomics Platform"/>
            <consortium name="The Broad Institute Genome Sequencing Center for Infectious Disease"/>
            <person name="Wu L."/>
            <person name="Ma J."/>
        </authorList>
    </citation>
    <scope>NUCLEOTIDE SEQUENCE [LARGE SCALE GENOMIC DNA]</scope>
    <source>
        <strain evidence="3 4">YIM 94188</strain>
    </source>
</reference>
<dbReference type="Proteomes" id="UP001596408">
    <property type="component" value="Unassembled WGS sequence"/>
</dbReference>
<dbReference type="RefSeq" id="WP_379691845.1">
    <property type="nucleotide sequence ID" value="NZ_JBHSXH010000001.1"/>
</dbReference>
<feature type="transmembrane region" description="Helical" evidence="2">
    <location>
        <begin position="111"/>
        <end position="135"/>
    </location>
</feature>
<feature type="transmembrane region" description="Helical" evidence="2">
    <location>
        <begin position="147"/>
        <end position="168"/>
    </location>
</feature>
<feature type="transmembrane region" description="Helical" evidence="2">
    <location>
        <begin position="218"/>
        <end position="237"/>
    </location>
</feature>
<keyword evidence="2" id="KW-1133">Transmembrane helix</keyword>
<proteinExistence type="predicted"/>
<gene>
    <name evidence="3" type="ORF">ACFQEV_00140</name>
</gene>
<feature type="transmembrane region" description="Helical" evidence="2">
    <location>
        <begin position="85"/>
        <end position="105"/>
    </location>
</feature>
<keyword evidence="2" id="KW-0472">Membrane</keyword>
<feature type="transmembrane region" description="Helical" evidence="2">
    <location>
        <begin position="521"/>
        <end position="544"/>
    </location>
</feature>
<comment type="caution">
    <text evidence="3">The sequence shown here is derived from an EMBL/GenBank/DDBJ whole genome shotgun (WGS) entry which is preliminary data.</text>
</comment>
<accession>A0ABD5TS70</accession>
<feature type="transmembrane region" description="Helical" evidence="2">
    <location>
        <begin position="32"/>
        <end position="49"/>
    </location>
</feature>
<evidence type="ECO:0000256" key="1">
    <source>
        <dbReference type="SAM" id="MobiDB-lite"/>
    </source>
</evidence>
<feature type="transmembrane region" description="Helical" evidence="2">
    <location>
        <begin position="55"/>
        <end position="73"/>
    </location>
</feature>
<feature type="transmembrane region" description="Helical" evidence="2">
    <location>
        <begin position="440"/>
        <end position="466"/>
    </location>
</feature>
<name>A0ABD5TS70_9EURY</name>
<feature type="region of interest" description="Disordered" evidence="1">
    <location>
        <begin position="1"/>
        <end position="25"/>
    </location>
</feature>
<keyword evidence="4" id="KW-1185">Reference proteome</keyword>
<feature type="transmembrane region" description="Helical" evidence="2">
    <location>
        <begin position="391"/>
        <end position="420"/>
    </location>
</feature>
<feature type="transmembrane region" description="Helical" evidence="2">
    <location>
        <begin position="299"/>
        <end position="324"/>
    </location>
</feature>
<organism evidence="3 4">
    <name type="scientific">Halopelagius fulvigenes</name>
    <dbReference type="NCBI Taxonomy" id="1198324"/>
    <lineage>
        <taxon>Archaea</taxon>
        <taxon>Methanobacteriati</taxon>
        <taxon>Methanobacteriota</taxon>
        <taxon>Stenosarchaea group</taxon>
        <taxon>Halobacteria</taxon>
        <taxon>Halobacteriales</taxon>
        <taxon>Haloferacaceae</taxon>
    </lineage>
</organism>
<dbReference type="Pfam" id="PF24363">
    <property type="entry name" value="DUF7519"/>
    <property type="match status" value="1"/>
</dbReference>